<feature type="compositionally biased region" description="Gly residues" evidence="1">
    <location>
        <begin position="32"/>
        <end position="41"/>
    </location>
</feature>
<feature type="signal peptide" evidence="2">
    <location>
        <begin position="1"/>
        <end position="27"/>
    </location>
</feature>
<dbReference type="AlphaFoldDB" id="A0AA37QBQ9"/>
<reference evidence="3" key="1">
    <citation type="submission" date="2022-08" db="EMBL/GenBank/DDBJ databases">
        <title>Draft genome sequencing of Roseisolibacter agri AW1220.</title>
        <authorList>
            <person name="Tobiishi Y."/>
            <person name="Tonouchi A."/>
        </authorList>
    </citation>
    <scope>NUCLEOTIDE SEQUENCE</scope>
    <source>
        <strain evidence="3">AW1220</strain>
    </source>
</reference>
<feature type="compositionally biased region" description="Low complexity" evidence="1">
    <location>
        <begin position="47"/>
        <end position="59"/>
    </location>
</feature>
<evidence type="ECO:0000313" key="4">
    <source>
        <dbReference type="Proteomes" id="UP001161325"/>
    </source>
</evidence>
<accession>A0AA37QBQ9</accession>
<dbReference type="EMBL" id="BRXS01000005">
    <property type="protein sequence ID" value="GLC26791.1"/>
    <property type="molecule type" value="Genomic_DNA"/>
</dbReference>
<evidence type="ECO:0000256" key="2">
    <source>
        <dbReference type="SAM" id="SignalP"/>
    </source>
</evidence>
<keyword evidence="4" id="KW-1185">Reference proteome</keyword>
<evidence type="ECO:0008006" key="5">
    <source>
        <dbReference type="Google" id="ProtNLM"/>
    </source>
</evidence>
<keyword evidence="2" id="KW-0732">Signal</keyword>
<feature type="chain" id="PRO_5041274958" description="Secreted protein" evidence="2">
    <location>
        <begin position="28"/>
        <end position="136"/>
    </location>
</feature>
<dbReference type="RefSeq" id="WP_284351245.1">
    <property type="nucleotide sequence ID" value="NZ_BRXS01000005.1"/>
</dbReference>
<proteinExistence type="predicted"/>
<dbReference type="Proteomes" id="UP001161325">
    <property type="component" value="Unassembled WGS sequence"/>
</dbReference>
<organism evidence="3 4">
    <name type="scientific">Roseisolibacter agri</name>
    <dbReference type="NCBI Taxonomy" id="2014610"/>
    <lineage>
        <taxon>Bacteria</taxon>
        <taxon>Pseudomonadati</taxon>
        <taxon>Gemmatimonadota</taxon>
        <taxon>Gemmatimonadia</taxon>
        <taxon>Gemmatimonadales</taxon>
        <taxon>Gemmatimonadaceae</taxon>
        <taxon>Roseisolibacter</taxon>
    </lineage>
</organism>
<sequence length="136" mass="14575">MRRSLSTILGTAAVAAAMLLHADPAQAQGRAHGQGHGNGHGNGHKVPPGLAKKGGLPPGQAKKLYRADDGVVALRDVFGRNGYTVVRTSADGDRRYVYYRAADGDVRRAVVYPGTERLTFQNVPDALLRQVLARLY</sequence>
<evidence type="ECO:0000313" key="3">
    <source>
        <dbReference type="EMBL" id="GLC26791.1"/>
    </source>
</evidence>
<comment type="caution">
    <text evidence="3">The sequence shown here is derived from an EMBL/GenBank/DDBJ whole genome shotgun (WGS) entry which is preliminary data.</text>
</comment>
<protein>
    <recommendedName>
        <fullName evidence="5">Secreted protein</fullName>
    </recommendedName>
</protein>
<evidence type="ECO:0000256" key="1">
    <source>
        <dbReference type="SAM" id="MobiDB-lite"/>
    </source>
</evidence>
<name>A0AA37QBQ9_9BACT</name>
<gene>
    <name evidence="3" type="ORF">rosag_33040</name>
</gene>
<feature type="region of interest" description="Disordered" evidence="1">
    <location>
        <begin position="27"/>
        <end position="59"/>
    </location>
</feature>